<gene>
    <name evidence="1" type="ORF">CPELLU_LOCUS15870</name>
</gene>
<keyword evidence="2" id="KW-1185">Reference proteome</keyword>
<sequence length="165" mass="19025">MSSLHNALLKEFLDEDAMDEIDLNTTDDINVFDKESEDEELEQIKSPAATNNLVECIKKIMSKLFTKYYEFSDDRILFTAIAIDPRCKNFEFEGATLKYQDYLRLEYDQIINDKSFGSLLNEVALDLSGSFILTVFTVVQQKVIHKNEVDQYLMMETIGPSENPL</sequence>
<organism evidence="1 2">
    <name type="scientific">Cetraspora pellucida</name>
    <dbReference type="NCBI Taxonomy" id="1433469"/>
    <lineage>
        <taxon>Eukaryota</taxon>
        <taxon>Fungi</taxon>
        <taxon>Fungi incertae sedis</taxon>
        <taxon>Mucoromycota</taxon>
        <taxon>Glomeromycotina</taxon>
        <taxon>Glomeromycetes</taxon>
        <taxon>Diversisporales</taxon>
        <taxon>Gigasporaceae</taxon>
        <taxon>Cetraspora</taxon>
    </lineage>
</organism>
<dbReference type="AlphaFoldDB" id="A0A9N9NTT4"/>
<proteinExistence type="predicted"/>
<name>A0A9N9NTT4_9GLOM</name>
<dbReference type="EMBL" id="CAJVQA010021831">
    <property type="protein sequence ID" value="CAG8770842.1"/>
    <property type="molecule type" value="Genomic_DNA"/>
</dbReference>
<dbReference type="OrthoDB" id="2408157at2759"/>
<comment type="caution">
    <text evidence="1">The sequence shown here is derived from an EMBL/GenBank/DDBJ whole genome shotgun (WGS) entry which is preliminary data.</text>
</comment>
<protein>
    <submittedName>
        <fullName evidence="1">802_t:CDS:1</fullName>
    </submittedName>
</protein>
<accession>A0A9N9NTT4</accession>
<evidence type="ECO:0000313" key="1">
    <source>
        <dbReference type="EMBL" id="CAG8770842.1"/>
    </source>
</evidence>
<dbReference type="Proteomes" id="UP000789759">
    <property type="component" value="Unassembled WGS sequence"/>
</dbReference>
<evidence type="ECO:0000313" key="2">
    <source>
        <dbReference type="Proteomes" id="UP000789759"/>
    </source>
</evidence>
<reference evidence="1" key="1">
    <citation type="submission" date="2021-06" db="EMBL/GenBank/DDBJ databases">
        <authorList>
            <person name="Kallberg Y."/>
            <person name="Tangrot J."/>
            <person name="Rosling A."/>
        </authorList>
    </citation>
    <scope>NUCLEOTIDE SEQUENCE</scope>
    <source>
        <strain evidence="1">FL966</strain>
    </source>
</reference>